<keyword evidence="14" id="KW-1185">Reference proteome</keyword>
<comment type="subcellular location">
    <subcellularLocation>
        <location evidence="1 11">Golgi apparatus membrane</location>
        <topology evidence="1 11">Single-pass type II membrane protein</topology>
    </subcellularLocation>
</comment>
<evidence type="ECO:0000256" key="7">
    <source>
        <dbReference type="ARBA" id="ARBA00022989"/>
    </source>
</evidence>
<evidence type="ECO:0000313" key="14">
    <source>
        <dbReference type="Proteomes" id="UP000308267"/>
    </source>
</evidence>
<reference evidence="13 14" key="1">
    <citation type="journal article" date="2019" name="BMC Genomics">
        <title>New insights from Opisthorchis felineus genome: update on genomics of the epidemiologically important liver flukes.</title>
        <authorList>
            <person name="Ershov N.I."/>
            <person name="Mordvinov V.A."/>
            <person name="Prokhortchouk E.B."/>
            <person name="Pakharukova M.Y."/>
            <person name="Gunbin K.V."/>
            <person name="Ustyantsev K."/>
            <person name="Genaev M.A."/>
            <person name="Blinov A.G."/>
            <person name="Mazur A."/>
            <person name="Boulygina E."/>
            <person name="Tsygankova S."/>
            <person name="Khrameeva E."/>
            <person name="Chekanov N."/>
            <person name="Fan G."/>
            <person name="Xiao A."/>
            <person name="Zhang H."/>
            <person name="Xu X."/>
            <person name="Yang H."/>
            <person name="Solovyev V."/>
            <person name="Lee S.M."/>
            <person name="Liu X."/>
            <person name="Afonnikov D.A."/>
            <person name="Skryabin K.G."/>
        </authorList>
    </citation>
    <scope>NUCLEOTIDE SEQUENCE [LARGE SCALE GENOMIC DNA]</scope>
    <source>
        <strain evidence="13">AK-0245</strain>
        <tissue evidence="13">Whole organism</tissue>
    </source>
</reference>
<keyword evidence="7" id="KW-1133">Transmembrane helix</keyword>
<evidence type="ECO:0000256" key="11">
    <source>
        <dbReference type="RuleBase" id="RU363063"/>
    </source>
</evidence>
<dbReference type="EMBL" id="SJOL01008531">
    <property type="protein sequence ID" value="TGZ60159.1"/>
    <property type="molecule type" value="Genomic_DNA"/>
</dbReference>
<dbReference type="FunFam" id="3.90.550.50:FF:000001">
    <property type="entry name" value="Hexosyltransferase"/>
    <property type="match status" value="1"/>
</dbReference>
<name>A0A4S2LH51_OPIFE</name>
<evidence type="ECO:0000256" key="6">
    <source>
        <dbReference type="ARBA" id="ARBA00022968"/>
    </source>
</evidence>
<comment type="similarity">
    <text evidence="2 11">Belongs to the glycosyltransferase 31 family.</text>
</comment>
<evidence type="ECO:0000256" key="8">
    <source>
        <dbReference type="ARBA" id="ARBA00023034"/>
    </source>
</evidence>
<evidence type="ECO:0000256" key="1">
    <source>
        <dbReference type="ARBA" id="ARBA00004323"/>
    </source>
</evidence>
<dbReference type="Proteomes" id="UP000308267">
    <property type="component" value="Unassembled WGS sequence"/>
</dbReference>
<dbReference type="GO" id="GO:0000139">
    <property type="term" value="C:Golgi membrane"/>
    <property type="evidence" value="ECO:0007669"/>
    <property type="project" value="UniProtKB-SubCell"/>
</dbReference>
<keyword evidence="4" id="KW-0808">Transferase</keyword>
<evidence type="ECO:0000256" key="12">
    <source>
        <dbReference type="SAM" id="SignalP"/>
    </source>
</evidence>
<dbReference type="Gene3D" id="3.90.550.50">
    <property type="match status" value="1"/>
</dbReference>
<evidence type="ECO:0000256" key="10">
    <source>
        <dbReference type="ARBA" id="ARBA00023180"/>
    </source>
</evidence>
<keyword evidence="6" id="KW-0735">Signal-anchor</keyword>
<dbReference type="GO" id="GO:0006493">
    <property type="term" value="P:protein O-linked glycosylation"/>
    <property type="evidence" value="ECO:0007669"/>
    <property type="project" value="TreeGrafter"/>
</dbReference>
<dbReference type="PANTHER" id="PTHR11214">
    <property type="entry name" value="BETA-1,3-N-ACETYLGLUCOSAMINYLTRANSFERASE"/>
    <property type="match status" value="1"/>
</dbReference>
<dbReference type="GO" id="GO:0016758">
    <property type="term" value="F:hexosyltransferase activity"/>
    <property type="evidence" value="ECO:0007669"/>
    <property type="project" value="InterPro"/>
</dbReference>
<keyword evidence="5" id="KW-0812">Transmembrane</keyword>
<evidence type="ECO:0000313" key="13">
    <source>
        <dbReference type="EMBL" id="TGZ60159.1"/>
    </source>
</evidence>
<evidence type="ECO:0000256" key="3">
    <source>
        <dbReference type="ARBA" id="ARBA00022676"/>
    </source>
</evidence>
<evidence type="ECO:0000256" key="9">
    <source>
        <dbReference type="ARBA" id="ARBA00023136"/>
    </source>
</evidence>
<organism evidence="13 14">
    <name type="scientific">Opisthorchis felineus</name>
    <dbReference type="NCBI Taxonomy" id="147828"/>
    <lineage>
        <taxon>Eukaryota</taxon>
        <taxon>Metazoa</taxon>
        <taxon>Spiralia</taxon>
        <taxon>Lophotrochozoa</taxon>
        <taxon>Platyhelminthes</taxon>
        <taxon>Trematoda</taxon>
        <taxon>Digenea</taxon>
        <taxon>Opisthorchiida</taxon>
        <taxon>Opisthorchiata</taxon>
        <taxon>Opisthorchiidae</taxon>
        <taxon>Opisthorchis</taxon>
    </lineage>
</organism>
<dbReference type="InterPro" id="IPR002659">
    <property type="entry name" value="Glyco_trans_31"/>
</dbReference>
<keyword evidence="10" id="KW-0325">Glycoprotein</keyword>
<dbReference type="PANTHER" id="PTHR11214:SF364">
    <property type="entry name" value="HEXOSYLTRANSFERASE"/>
    <property type="match status" value="1"/>
</dbReference>
<keyword evidence="9" id="KW-0472">Membrane</keyword>
<dbReference type="Pfam" id="PF01762">
    <property type="entry name" value="Galactosyl_T"/>
    <property type="match status" value="1"/>
</dbReference>
<keyword evidence="12" id="KW-0732">Signal</keyword>
<evidence type="ECO:0000256" key="2">
    <source>
        <dbReference type="ARBA" id="ARBA00008661"/>
    </source>
</evidence>
<sequence>MHADLNFVCLLPLFIHLSAGQHQIHVTPNYKWTEATTEFTKRAQNWSATIKQFIEGVQRRKQLSMYDIQAVYSRCAGPKHLDATIFEDNPFIIPQSTYCSERPQLKLLIVVHSHPANHHRRDLVRSTWGSLRRVGPEKIGVLFFLGSSEKTQKAVNEEAETYRDIVQRNFTEDYHNMTHKHLTIMEWLSMGHCASLQYIVKVDDDTFVDVFHLVRFLRSDRLKTSPGFYCSATKGAKPTRPKKGVPETKWVITKEEFDKDVFPVYCEGLGYIVEARVAPFLYLCSMFTQTIWIDDVYVTGILAEKLGISRQAFLPGHAYDRAGPSKQSGELLDNIFLTSYHSEFIPETFRRLWHSAVAMSMDLGSK</sequence>
<dbReference type="EC" id="2.4.1.-" evidence="11"/>
<dbReference type="OrthoDB" id="115198at2759"/>
<accession>A0A4S2LH51</accession>
<gene>
    <name evidence="13" type="ORF">CRM22_008697</name>
</gene>
<protein>
    <recommendedName>
        <fullName evidence="11">Hexosyltransferase</fullName>
        <ecNumber evidence="11">2.4.1.-</ecNumber>
    </recommendedName>
</protein>
<evidence type="ECO:0000256" key="5">
    <source>
        <dbReference type="ARBA" id="ARBA00022692"/>
    </source>
</evidence>
<keyword evidence="8 11" id="KW-0333">Golgi apparatus</keyword>
<keyword evidence="3 11" id="KW-0328">Glycosyltransferase</keyword>
<dbReference type="AlphaFoldDB" id="A0A4S2LH51"/>
<dbReference type="STRING" id="147828.A0A4S2LH51"/>
<evidence type="ECO:0000256" key="4">
    <source>
        <dbReference type="ARBA" id="ARBA00022679"/>
    </source>
</evidence>
<feature type="chain" id="PRO_5020996349" description="Hexosyltransferase" evidence="12">
    <location>
        <begin position="21"/>
        <end position="366"/>
    </location>
</feature>
<proteinExistence type="inferred from homology"/>
<comment type="caution">
    <text evidence="13">The sequence shown here is derived from an EMBL/GenBank/DDBJ whole genome shotgun (WGS) entry which is preliminary data.</text>
</comment>
<feature type="signal peptide" evidence="12">
    <location>
        <begin position="1"/>
        <end position="20"/>
    </location>
</feature>